<evidence type="ECO:0000256" key="1">
    <source>
        <dbReference type="SAM" id="MobiDB-lite"/>
    </source>
</evidence>
<feature type="region of interest" description="Disordered" evidence="1">
    <location>
        <begin position="1"/>
        <end position="34"/>
    </location>
</feature>
<gene>
    <name evidence="2" type="ORF">A6768_23305</name>
</gene>
<name>A0A291N5U9_SPHYA</name>
<protein>
    <submittedName>
        <fullName evidence="2">Uncharacterized protein</fullName>
    </submittedName>
</protein>
<organism evidence="2 3">
    <name type="scientific">Sphingobium yanoikuyae</name>
    <name type="common">Sphingomonas yanoikuyae</name>
    <dbReference type="NCBI Taxonomy" id="13690"/>
    <lineage>
        <taxon>Bacteria</taxon>
        <taxon>Pseudomonadati</taxon>
        <taxon>Pseudomonadota</taxon>
        <taxon>Alphaproteobacteria</taxon>
        <taxon>Sphingomonadales</taxon>
        <taxon>Sphingomonadaceae</taxon>
        <taxon>Sphingobium</taxon>
    </lineage>
</organism>
<dbReference type="Proteomes" id="UP000219422">
    <property type="component" value="Chromosome"/>
</dbReference>
<proteinExistence type="predicted"/>
<dbReference type="EMBL" id="CP023741">
    <property type="protein sequence ID" value="ATI82641.1"/>
    <property type="molecule type" value="Genomic_DNA"/>
</dbReference>
<reference evidence="2 3" key="1">
    <citation type="submission" date="2017-10" db="EMBL/GenBank/DDBJ databases">
        <title>Sphingobium yanoikuyae S72.</title>
        <authorList>
            <person name="Sanchez E."/>
            <person name="Bustos P."/>
            <person name="Mendoza P."/>
            <person name="Guo X."/>
            <person name="Mendoza A."/>
        </authorList>
    </citation>
    <scope>NUCLEOTIDE SEQUENCE [LARGE SCALE GENOMIC DNA]</scope>
    <source>
        <strain evidence="2 3">S72</strain>
    </source>
</reference>
<accession>A0A291N5U9</accession>
<evidence type="ECO:0000313" key="3">
    <source>
        <dbReference type="Proteomes" id="UP000219422"/>
    </source>
</evidence>
<dbReference type="AlphaFoldDB" id="A0A291N5U9"/>
<sequence>MRPITSLDGAASGKSVKAVGDRKPAQHASLIPRNGKGFHAPCDELRCSGAILAINGESGGPPFHLPGHRSDGASATAFFFTQSSLVRVISINASGKQRS</sequence>
<dbReference type="KEGG" id="sya:A6768_23305"/>
<evidence type="ECO:0000313" key="2">
    <source>
        <dbReference type="EMBL" id="ATI82641.1"/>
    </source>
</evidence>